<name>A0ABT0YT41_9BURK</name>
<protein>
    <submittedName>
        <fullName evidence="1">Uncharacterized protein</fullName>
    </submittedName>
</protein>
<accession>A0ABT0YT41</accession>
<evidence type="ECO:0000313" key="2">
    <source>
        <dbReference type="Proteomes" id="UP001165541"/>
    </source>
</evidence>
<comment type="caution">
    <text evidence="1">The sequence shown here is derived from an EMBL/GenBank/DDBJ whole genome shotgun (WGS) entry which is preliminary data.</text>
</comment>
<proteinExistence type="predicted"/>
<sequence>MTAAVMERAQSANPISPEAMASLALGLQRKLFDMPLHAHTSWAQVIDARWPFLGELSDRPGVAALRAELLVAQGGGLPAATDLGAAEVQLALQGREQVVRSLARLALARRPGVLRCAVERDARQALRSVLGELYPAVMAHSGRGRPVPYEVLRWTEMHWACVGYHDWTTLLRPQDSLWRRMVRLSLPRGLLGMRARRRLAPADLKVRQAIQLLSDAERAWPC</sequence>
<reference evidence="1" key="1">
    <citation type="submission" date="2022-05" db="EMBL/GenBank/DDBJ databases">
        <title>Schlegelella sp. nov., isolated from mangrove soil.</title>
        <authorList>
            <person name="Liu Y."/>
            <person name="Ge X."/>
            <person name="Liu W."/>
        </authorList>
    </citation>
    <scope>NUCLEOTIDE SEQUENCE</scope>
    <source>
        <strain evidence="1">S2-27</strain>
    </source>
</reference>
<dbReference type="EMBL" id="JAMKFE010000012">
    <property type="protein sequence ID" value="MCM5681452.1"/>
    <property type="molecule type" value="Genomic_DNA"/>
</dbReference>
<dbReference type="Proteomes" id="UP001165541">
    <property type="component" value="Unassembled WGS sequence"/>
</dbReference>
<gene>
    <name evidence="1" type="ORF">M8A51_18140</name>
</gene>
<evidence type="ECO:0000313" key="1">
    <source>
        <dbReference type="EMBL" id="MCM5681452.1"/>
    </source>
</evidence>
<keyword evidence="2" id="KW-1185">Reference proteome</keyword>
<organism evidence="1 2">
    <name type="scientific">Caldimonas mangrovi</name>
    <dbReference type="NCBI Taxonomy" id="2944811"/>
    <lineage>
        <taxon>Bacteria</taxon>
        <taxon>Pseudomonadati</taxon>
        <taxon>Pseudomonadota</taxon>
        <taxon>Betaproteobacteria</taxon>
        <taxon>Burkholderiales</taxon>
        <taxon>Sphaerotilaceae</taxon>
        <taxon>Caldimonas</taxon>
    </lineage>
</organism>